<keyword evidence="1" id="KW-0175">Coiled coil</keyword>
<organism evidence="3 4">
    <name type="scientific">Trypanosoma theileri</name>
    <dbReference type="NCBI Taxonomy" id="67003"/>
    <lineage>
        <taxon>Eukaryota</taxon>
        <taxon>Discoba</taxon>
        <taxon>Euglenozoa</taxon>
        <taxon>Kinetoplastea</taxon>
        <taxon>Metakinetoplastina</taxon>
        <taxon>Trypanosomatida</taxon>
        <taxon>Trypanosomatidae</taxon>
        <taxon>Trypanosoma</taxon>
    </lineage>
</organism>
<dbReference type="VEuPathDB" id="TriTrypDB:TM35_000016960"/>
<dbReference type="EMBL" id="NBCO01000001">
    <property type="protein sequence ID" value="ORC93819.1"/>
    <property type="molecule type" value="Genomic_DNA"/>
</dbReference>
<dbReference type="Proteomes" id="UP000192257">
    <property type="component" value="Unassembled WGS sequence"/>
</dbReference>
<gene>
    <name evidence="3" type="ORF">TM35_000016960</name>
</gene>
<comment type="caution">
    <text evidence="3">The sequence shown here is derived from an EMBL/GenBank/DDBJ whole genome shotgun (WGS) entry which is preliminary data.</text>
</comment>
<feature type="coiled-coil region" evidence="1">
    <location>
        <begin position="138"/>
        <end position="323"/>
    </location>
</feature>
<dbReference type="RefSeq" id="XP_028887885.1">
    <property type="nucleotide sequence ID" value="XM_029021377.1"/>
</dbReference>
<evidence type="ECO:0000256" key="1">
    <source>
        <dbReference type="SAM" id="Coils"/>
    </source>
</evidence>
<dbReference type="GeneID" id="39981157"/>
<dbReference type="OrthoDB" id="1926336at2759"/>
<dbReference type="PROSITE" id="PS50913">
    <property type="entry name" value="GRIP"/>
    <property type="match status" value="1"/>
</dbReference>
<dbReference type="Pfam" id="PF01465">
    <property type="entry name" value="GRIP"/>
    <property type="match status" value="1"/>
</dbReference>
<keyword evidence="4" id="KW-1185">Reference proteome</keyword>
<protein>
    <recommendedName>
        <fullName evidence="2">GRIP domain-containing protein</fullName>
    </recommendedName>
</protein>
<dbReference type="InterPro" id="IPR000237">
    <property type="entry name" value="GRIP_dom"/>
</dbReference>
<reference evidence="3 4" key="1">
    <citation type="submission" date="2017-03" db="EMBL/GenBank/DDBJ databases">
        <title>An alternative strategy for trypanosome survival in the mammalian bloodstream revealed through genome and transcriptome analysis of the ubiquitous bovine parasite Trypanosoma (Megatrypanum) theileri.</title>
        <authorList>
            <person name="Kelly S."/>
            <person name="Ivens A."/>
            <person name="Mott A."/>
            <person name="O'Neill E."/>
            <person name="Emms D."/>
            <person name="Macleod O."/>
            <person name="Voorheis P."/>
            <person name="Matthews J."/>
            <person name="Matthews K."/>
            <person name="Carrington M."/>
        </authorList>
    </citation>
    <scope>NUCLEOTIDE SEQUENCE [LARGE SCALE GENOMIC DNA]</scope>
    <source>
        <strain evidence="3">Edinburgh</strain>
    </source>
</reference>
<dbReference type="AlphaFoldDB" id="A0A1X0PB65"/>
<evidence type="ECO:0000313" key="3">
    <source>
        <dbReference type="EMBL" id="ORC93819.1"/>
    </source>
</evidence>
<name>A0A1X0PB65_9TRYP</name>
<sequence length="458" mass="51933">MEGESCASTEETSVEVGRLQEELSKAKERLQQWKEKTQIGVNELRSRIVELTRELEETRAANVQLKEQLDNKTEGANAATATFLSTPSPLTNILTSWINDSTDIFTSTSLAKSSIALDMVASVSLEFDKYKRRTIQTLRMQTKNLESLQVELSDVRHQLNSALDDLNERKCAIESRDEAISVLQNRLDDLEATNARLESTRATMVNKPNMEQIDVFQERLEKEIENVQREFASRESIIFDQHRDEIERLVAKHDEEVAELRAELEDRRLAGMVVNMEGRSNNEASEVAYAELMADFESLRDELKVTQDENQKLLKKLQEMKERSVCSNGSVSNENNSGGVLRGSLTLPEALARIAELEGGTKRLSDELCEAKKRLIATKHQANNNSMNNNNKDNNRPQVLEGQQLSYLKFIVVKLLCANGDVHVSMNLFPVLSTLLHFNSTDLENIYAANPDWVKRKF</sequence>
<accession>A0A1X0PB65</accession>
<proteinExistence type="predicted"/>
<feature type="domain" description="GRIP" evidence="2">
    <location>
        <begin position="398"/>
        <end position="449"/>
    </location>
</feature>
<evidence type="ECO:0000313" key="4">
    <source>
        <dbReference type="Proteomes" id="UP000192257"/>
    </source>
</evidence>
<feature type="coiled-coil region" evidence="1">
    <location>
        <begin position="9"/>
        <end position="75"/>
    </location>
</feature>
<evidence type="ECO:0000259" key="2">
    <source>
        <dbReference type="PROSITE" id="PS50913"/>
    </source>
</evidence>